<dbReference type="Pfam" id="PF02146">
    <property type="entry name" value="SIR2"/>
    <property type="match status" value="1"/>
</dbReference>
<feature type="binding site" evidence="8">
    <location>
        <position position="197"/>
    </location>
    <ligand>
        <name>Zn(2+)</name>
        <dbReference type="ChEBI" id="CHEBI:29105"/>
    </ligand>
</feature>
<evidence type="ECO:0000256" key="1">
    <source>
        <dbReference type="ARBA" id="ARBA00001947"/>
    </source>
</evidence>
<protein>
    <recommendedName>
        <fullName evidence="7">NAD-dependent protein deacetylase</fullName>
        <ecNumber evidence="7">2.3.1.286</ecNumber>
    </recommendedName>
</protein>
<dbReference type="PROSITE" id="PS50305">
    <property type="entry name" value="SIRTUIN"/>
    <property type="match status" value="1"/>
</dbReference>
<dbReference type="Proteomes" id="UP001150062">
    <property type="component" value="Unassembled WGS sequence"/>
</dbReference>
<dbReference type="PIRSF" id="PIRSF037938">
    <property type="entry name" value="SIR2_euk"/>
    <property type="match status" value="1"/>
</dbReference>
<accession>A0ABQ8YXL2</accession>
<comment type="cofactor">
    <cofactor evidence="1 7">
        <name>Zn(2+)</name>
        <dbReference type="ChEBI" id="CHEBI:29105"/>
    </cofactor>
</comment>
<dbReference type="PANTHER" id="PTHR11085:SF6">
    <property type="entry name" value="NAD-DEPENDENT PROTEIN DEACETYLASE SIRTUIN-2"/>
    <property type="match status" value="1"/>
</dbReference>
<proteinExistence type="inferred from homology"/>
<dbReference type="InterPro" id="IPR026590">
    <property type="entry name" value="Ssirtuin_cat_dom"/>
</dbReference>
<evidence type="ECO:0000256" key="2">
    <source>
        <dbReference type="ARBA" id="ARBA00006924"/>
    </source>
</evidence>
<dbReference type="InterPro" id="IPR026591">
    <property type="entry name" value="Sirtuin_cat_small_dom_sf"/>
</dbReference>
<evidence type="ECO:0000256" key="7">
    <source>
        <dbReference type="PIRNR" id="PIRNR037938"/>
    </source>
</evidence>
<dbReference type="InterPro" id="IPR017328">
    <property type="entry name" value="Sirtuin_class_I"/>
</dbReference>
<dbReference type="InterPro" id="IPR003000">
    <property type="entry name" value="Sirtuin"/>
</dbReference>
<evidence type="ECO:0000259" key="9">
    <source>
        <dbReference type="PROSITE" id="PS50305"/>
    </source>
</evidence>
<dbReference type="Gene3D" id="3.30.1600.10">
    <property type="entry name" value="SIR2/SIRT2 'Small Domain"/>
    <property type="match status" value="1"/>
</dbReference>
<sequence>MKVRRSKRIRERKRYEEQDLMKITKSISSLTIKSKAPTFKSIAKGIRNGSYRKIIIMAGAGISVASGIPDFRSPKTGLYNNLKKYNLPYPEAIFDIQYFVEKPQPFFTLAKELYPGNFEPTPVHHFFRLLQDNNVLKRVYTQNIDTLERRAGVLPHKLVESHGSFANATCVNCSEEYDCEDIKKDVMKSKIPRCKYCKEGIIKPNITFFGEGLPEKFWWYESDFPKADLLIVLGTSLSVLPFGSLIEKVPKTCHRLLINNVEVAVNNSLGYKDPKLQGFKFNEKNNTRDAKKIGDCQKSILEFIQMCGWEKQYKKLLKKSKY</sequence>
<organism evidence="10 11">
    <name type="scientific">Anaeramoeba flamelloides</name>
    <dbReference type="NCBI Taxonomy" id="1746091"/>
    <lineage>
        <taxon>Eukaryota</taxon>
        <taxon>Metamonada</taxon>
        <taxon>Anaeramoebidae</taxon>
        <taxon>Anaeramoeba</taxon>
    </lineage>
</organism>
<comment type="caution">
    <text evidence="10">The sequence shown here is derived from an EMBL/GenBank/DDBJ whole genome shotgun (WGS) entry which is preliminary data.</text>
</comment>
<feature type="binding site" evidence="8">
    <location>
        <position position="194"/>
    </location>
    <ligand>
        <name>Zn(2+)</name>
        <dbReference type="ChEBI" id="CHEBI:29105"/>
    </ligand>
</feature>
<dbReference type="InterPro" id="IPR050134">
    <property type="entry name" value="NAD-dep_sirtuin_deacylases"/>
</dbReference>
<gene>
    <name evidence="10" type="ORF">M0813_01779</name>
</gene>
<feature type="domain" description="Deacetylase sirtuin-type" evidence="9">
    <location>
        <begin position="32"/>
        <end position="310"/>
    </location>
</feature>
<evidence type="ECO:0000256" key="8">
    <source>
        <dbReference type="PROSITE-ProRule" id="PRU00236"/>
    </source>
</evidence>
<feature type="active site" description="Proton acceptor" evidence="8">
    <location>
        <position position="162"/>
    </location>
</feature>
<feature type="binding site" evidence="8">
    <location>
        <position position="170"/>
    </location>
    <ligand>
        <name>Zn(2+)</name>
        <dbReference type="ChEBI" id="CHEBI:29105"/>
    </ligand>
</feature>
<keyword evidence="6 7" id="KW-0520">NAD</keyword>
<evidence type="ECO:0000256" key="3">
    <source>
        <dbReference type="ARBA" id="ARBA00022679"/>
    </source>
</evidence>
<dbReference type="Gene3D" id="3.40.50.1220">
    <property type="entry name" value="TPP-binding domain"/>
    <property type="match status" value="1"/>
</dbReference>
<dbReference type="EMBL" id="JAOAOG010000102">
    <property type="protein sequence ID" value="KAJ6249179.1"/>
    <property type="molecule type" value="Genomic_DNA"/>
</dbReference>
<evidence type="ECO:0000313" key="11">
    <source>
        <dbReference type="Proteomes" id="UP001150062"/>
    </source>
</evidence>
<evidence type="ECO:0000256" key="6">
    <source>
        <dbReference type="ARBA" id="ARBA00023027"/>
    </source>
</evidence>
<evidence type="ECO:0000313" key="10">
    <source>
        <dbReference type="EMBL" id="KAJ6249179.1"/>
    </source>
</evidence>
<keyword evidence="5 7" id="KW-0862">Zinc</keyword>
<evidence type="ECO:0000256" key="5">
    <source>
        <dbReference type="ARBA" id="ARBA00022833"/>
    </source>
</evidence>
<reference evidence="10" key="1">
    <citation type="submission" date="2022-08" db="EMBL/GenBank/DDBJ databases">
        <title>Novel sulfate-reducing endosymbionts in the free-living metamonad Anaeramoeba.</title>
        <authorList>
            <person name="Jerlstrom-Hultqvist J."/>
            <person name="Cepicka I."/>
            <person name="Gallot-Lavallee L."/>
            <person name="Salas-Leiva D."/>
            <person name="Curtis B.A."/>
            <person name="Zahonova K."/>
            <person name="Pipaliya S."/>
            <person name="Dacks J."/>
            <person name="Roger A.J."/>
        </authorList>
    </citation>
    <scope>NUCLEOTIDE SEQUENCE</scope>
    <source>
        <strain evidence="10">Schooner1</strain>
    </source>
</reference>
<dbReference type="InterPro" id="IPR029035">
    <property type="entry name" value="DHS-like_NAD/FAD-binding_dom"/>
</dbReference>
<dbReference type="EC" id="2.3.1.286" evidence="7"/>
<comment type="catalytic activity">
    <reaction evidence="7">
        <text>N(6)-acetyl-L-lysyl-[protein] + NAD(+) + H2O = 2''-O-acetyl-ADP-D-ribose + nicotinamide + L-lysyl-[protein]</text>
        <dbReference type="Rhea" id="RHEA:43636"/>
        <dbReference type="Rhea" id="RHEA-COMP:9752"/>
        <dbReference type="Rhea" id="RHEA-COMP:10731"/>
        <dbReference type="ChEBI" id="CHEBI:15377"/>
        <dbReference type="ChEBI" id="CHEBI:17154"/>
        <dbReference type="ChEBI" id="CHEBI:29969"/>
        <dbReference type="ChEBI" id="CHEBI:57540"/>
        <dbReference type="ChEBI" id="CHEBI:61930"/>
        <dbReference type="ChEBI" id="CHEBI:83767"/>
        <dbReference type="EC" id="2.3.1.286"/>
    </reaction>
</comment>
<comment type="similarity">
    <text evidence="2 7">Belongs to the sirtuin family. Class I subfamily.</text>
</comment>
<dbReference type="PANTHER" id="PTHR11085">
    <property type="entry name" value="NAD-DEPENDENT PROTEIN DEACYLASE SIRTUIN-5, MITOCHONDRIAL-RELATED"/>
    <property type="match status" value="1"/>
</dbReference>
<keyword evidence="4 7" id="KW-0479">Metal-binding</keyword>
<keyword evidence="11" id="KW-1185">Reference proteome</keyword>
<name>A0ABQ8YXL2_9EUKA</name>
<evidence type="ECO:0000256" key="4">
    <source>
        <dbReference type="ARBA" id="ARBA00022723"/>
    </source>
</evidence>
<keyword evidence="3 7" id="KW-0808">Transferase</keyword>
<feature type="binding site" evidence="8">
    <location>
        <position position="173"/>
    </location>
    <ligand>
        <name>Zn(2+)</name>
        <dbReference type="ChEBI" id="CHEBI:29105"/>
    </ligand>
</feature>
<dbReference type="SUPFAM" id="SSF52467">
    <property type="entry name" value="DHS-like NAD/FAD-binding domain"/>
    <property type="match status" value="1"/>
</dbReference>